<name>A0A1V9Z8R2_ACHHY</name>
<evidence type="ECO:0000256" key="2">
    <source>
        <dbReference type="ARBA" id="ARBA00022737"/>
    </source>
</evidence>
<dbReference type="PROSITE" id="PS51783">
    <property type="entry name" value="PH_BEACH"/>
    <property type="match status" value="1"/>
</dbReference>
<dbReference type="PANTHER" id="PTHR46108:SF4">
    <property type="entry name" value="BLUE CHEESE"/>
    <property type="match status" value="1"/>
</dbReference>
<dbReference type="InterPro" id="IPR001680">
    <property type="entry name" value="WD40_rpt"/>
</dbReference>
<proteinExistence type="predicted"/>
<feature type="repeat" description="WD" evidence="3">
    <location>
        <begin position="2890"/>
        <end position="2931"/>
    </location>
</feature>
<dbReference type="InterPro" id="IPR013320">
    <property type="entry name" value="ConA-like_dom_sf"/>
</dbReference>
<dbReference type="InterPro" id="IPR000409">
    <property type="entry name" value="BEACH_dom"/>
</dbReference>
<dbReference type="Pfam" id="PF02138">
    <property type="entry name" value="Beach"/>
    <property type="match status" value="1"/>
</dbReference>
<keyword evidence="2" id="KW-0677">Repeat</keyword>
<dbReference type="SUPFAM" id="SSF50978">
    <property type="entry name" value="WD40 repeat-like"/>
    <property type="match status" value="1"/>
</dbReference>
<dbReference type="SMART" id="SM01026">
    <property type="entry name" value="Beach"/>
    <property type="match status" value="1"/>
</dbReference>
<gene>
    <name evidence="7" type="ORF">ACHHYP_01322</name>
</gene>
<evidence type="ECO:0000259" key="5">
    <source>
        <dbReference type="PROSITE" id="PS50197"/>
    </source>
</evidence>
<dbReference type="InterPro" id="IPR051944">
    <property type="entry name" value="BEACH_domain_protein"/>
</dbReference>
<dbReference type="Pfam" id="PF00400">
    <property type="entry name" value="WD40"/>
    <property type="match status" value="2"/>
</dbReference>
<dbReference type="InterPro" id="IPR015943">
    <property type="entry name" value="WD40/YVTN_repeat-like_dom_sf"/>
</dbReference>
<evidence type="ECO:0000256" key="1">
    <source>
        <dbReference type="ARBA" id="ARBA00022574"/>
    </source>
</evidence>
<feature type="repeat" description="WD" evidence="3">
    <location>
        <begin position="3062"/>
        <end position="3093"/>
    </location>
</feature>
<dbReference type="FunFam" id="1.10.1540.10:FF:000001">
    <property type="entry name" value="neurobeachin isoform X1"/>
    <property type="match status" value="1"/>
</dbReference>
<dbReference type="OrthoDB" id="26681at2759"/>
<dbReference type="EMBL" id="JNBR01000364">
    <property type="protein sequence ID" value="OQR94405.1"/>
    <property type="molecule type" value="Genomic_DNA"/>
</dbReference>
<feature type="compositionally biased region" description="Acidic residues" evidence="4">
    <location>
        <begin position="2200"/>
        <end position="2211"/>
    </location>
</feature>
<keyword evidence="1 3" id="KW-0853">WD repeat</keyword>
<keyword evidence="8" id="KW-1185">Reference proteome</keyword>
<dbReference type="InterPro" id="IPR036322">
    <property type="entry name" value="WD40_repeat_dom_sf"/>
</dbReference>
<dbReference type="PROSITE" id="PS50294">
    <property type="entry name" value="WD_REPEATS_REGION"/>
    <property type="match status" value="1"/>
</dbReference>
<evidence type="ECO:0000313" key="7">
    <source>
        <dbReference type="EMBL" id="OQR94405.1"/>
    </source>
</evidence>
<dbReference type="Gene3D" id="1.10.1540.10">
    <property type="entry name" value="BEACH domain"/>
    <property type="match status" value="1"/>
</dbReference>
<comment type="caution">
    <text evidence="7">The sequence shown here is derived from an EMBL/GenBank/DDBJ whole genome shotgun (WGS) entry which is preliminary data.</text>
</comment>
<dbReference type="CDD" id="cd06071">
    <property type="entry name" value="Beach"/>
    <property type="match status" value="1"/>
</dbReference>
<dbReference type="PROSITE" id="PS50197">
    <property type="entry name" value="BEACH"/>
    <property type="match status" value="1"/>
</dbReference>
<protein>
    <recommendedName>
        <fullName evidence="9">BEACH domain-containing protein</fullName>
    </recommendedName>
</protein>
<evidence type="ECO:0000256" key="3">
    <source>
        <dbReference type="PROSITE-ProRule" id="PRU00221"/>
    </source>
</evidence>
<accession>A0A1V9Z8R2</accession>
<feature type="region of interest" description="Disordered" evidence="4">
    <location>
        <begin position="2197"/>
        <end position="2250"/>
    </location>
</feature>
<evidence type="ECO:0000259" key="6">
    <source>
        <dbReference type="PROSITE" id="PS51783"/>
    </source>
</evidence>
<feature type="domain" description="BEACH" evidence="5">
    <location>
        <begin position="2419"/>
        <end position="2712"/>
    </location>
</feature>
<dbReference type="InterPro" id="IPR036372">
    <property type="entry name" value="BEACH_dom_sf"/>
</dbReference>
<dbReference type="InterPro" id="IPR019775">
    <property type="entry name" value="WD40_repeat_CS"/>
</dbReference>
<dbReference type="SUPFAM" id="SSF81837">
    <property type="entry name" value="BEACH domain"/>
    <property type="match status" value="1"/>
</dbReference>
<dbReference type="Proteomes" id="UP000243579">
    <property type="component" value="Unassembled WGS sequence"/>
</dbReference>
<reference evidence="7 8" key="1">
    <citation type="journal article" date="2014" name="Genome Biol. Evol.">
        <title>The secreted proteins of Achlya hypogyna and Thraustotheca clavata identify the ancestral oomycete secretome and reveal gene acquisitions by horizontal gene transfer.</title>
        <authorList>
            <person name="Misner I."/>
            <person name="Blouin N."/>
            <person name="Leonard G."/>
            <person name="Richards T.A."/>
            <person name="Lane C.E."/>
        </authorList>
    </citation>
    <scope>NUCLEOTIDE SEQUENCE [LARGE SCALE GENOMIC DNA]</scope>
    <source>
        <strain evidence="7 8">ATCC 48635</strain>
    </source>
</reference>
<dbReference type="Gene3D" id="2.60.120.200">
    <property type="match status" value="1"/>
</dbReference>
<dbReference type="SMART" id="SM00320">
    <property type="entry name" value="WD40"/>
    <property type="match status" value="4"/>
</dbReference>
<dbReference type="InterPro" id="IPR023362">
    <property type="entry name" value="PH-BEACH_dom"/>
</dbReference>
<evidence type="ECO:0000256" key="4">
    <source>
        <dbReference type="SAM" id="MobiDB-lite"/>
    </source>
</evidence>
<organism evidence="7 8">
    <name type="scientific">Achlya hypogyna</name>
    <name type="common">Oomycete</name>
    <name type="synonym">Protoachlya hypogyna</name>
    <dbReference type="NCBI Taxonomy" id="1202772"/>
    <lineage>
        <taxon>Eukaryota</taxon>
        <taxon>Sar</taxon>
        <taxon>Stramenopiles</taxon>
        <taxon>Oomycota</taxon>
        <taxon>Saprolegniomycetes</taxon>
        <taxon>Saprolegniales</taxon>
        <taxon>Achlyaceae</taxon>
        <taxon>Achlya</taxon>
    </lineage>
</organism>
<dbReference type="SUPFAM" id="SSF49899">
    <property type="entry name" value="Concanavalin A-like lectins/glucanases"/>
    <property type="match status" value="1"/>
</dbReference>
<dbReference type="SUPFAM" id="SSF50729">
    <property type="entry name" value="PH domain-like"/>
    <property type="match status" value="1"/>
</dbReference>
<dbReference type="PROSITE" id="PS00678">
    <property type="entry name" value="WD_REPEATS_1"/>
    <property type="match status" value="1"/>
</dbReference>
<dbReference type="PANTHER" id="PTHR46108">
    <property type="entry name" value="BLUE CHEESE"/>
    <property type="match status" value="1"/>
</dbReference>
<dbReference type="Gene3D" id="2.130.10.10">
    <property type="entry name" value="YVTN repeat-like/Quinoprotein amine dehydrogenase"/>
    <property type="match status" value="2"/>
</dbReference>
<evidence type="ECO:0008006" key="9">
    <source>
        <dbReference type="Google" id="ProtNLM"/>
    </source>
</evidence>
<evidence type="ECO:0000313" key="8">
    <source>
        <dbReference type="Proteomes" id="UP000243579"/>
    </source>
</evidence>
<dbReference type="PROSITE" id="PS50082">
    <property type="entry name" value="WD_REPEATS_2"/>
    <property type="match status" value="2"/>
</dbReference>
<feature type="domain" description="BEACH-type PH" evidence="6">
    <location>
        <begin position="2264"/>
        <end position="2401"/>
    </location>
</feature>
<sequence length="3104" mass="332323">MMPRMKDLAAACKHLSDVGAVFCEQTNFPALVAEALDQIRLHYVVAHVAAVGGSEAPIDTTVQTCISTLGTCLIALCSNPRVMETYRCELGNLLRLVAELYTPAVDDIRSFVASAIGATTLTAGAVWYLHDSRAVAACLSTMRQLAAATAVTPDNAAAAVSTLHLVAREATAPVDAQLAVSRALGLAHAAEAPVDELRPPEHTYTLASHRPAIGLAALVGLVSGSTKHTPVLLQDFAAARGYEQLWCAHRTSDAAAALALFHQLLAVGDGPGTVRNDVAVVALKDYLVESLGSPERDTIELYRVLGAAYTGDVATFTHLEPRTHVLASLVSKLPSVPVTAQPSVLAAVEAIGTADIALVGDIVSVLCAHGIDASAQEIERPIEPTASLALLVCASLRRLLVAAPDASALRACLVDCGLVDRGLAVVLAATAGWAPAALLPVQALLQAWAELATVLLPPSPTAVARYRASAAPTDVIRLLDALLLEPPVRDALAGVVCALAPIDATEHVQSDLAQLLQLCEATITDAARFVAALSLLRRLLATAATVSWLFCHRVDGVAALVALVGRLPATATTIPALDALLAGLTLVWTAAEAAASTAQQGLYDALAAHLRPWLAVDMPGLLVRVLALAFEQKPEVAVHNAPAAAVVFALLAEPTVQASWLDTVVTGVLAQLPLGAKAAVVRAGVFQWILPLVAAAPEPACWVPLLRTLAAEAMAVPQLRDCLRSLNALPPAVGLPLLETLVKVPAVPHVRLPPLASRHFARDKVWPPPSGYSVACWLQFEVPPAAPPRKSHTTSLVLCEGAVHIDGVGDQYAVLVGPTLTLYSTKADAVAGGPETAAMEIADVVDVEDPRGFGFVPRGAARPLEALVETDANARMWRAALAELGAPRSHVALLSLYATDSCYCRVYFDGVLRVETASPTKRMTVVFKNVDVGLFSGSWHHIVLTHRKSVVGSSVVTLYIDGAEVTSKKLHYPATPTPTPLLCILGADPTATAAAGPTLLLGHTWLLADVLPPVGASVFFMLGPGFGHRCTGNASAFGALHDWTEAVFTHFLHRLAGRRVDVARAAKRLGLTRCLAAAQADWAPATAEDEDALPAEVAFRDFIEATCKPAGLGRELLQLVASFKWPSDLVLYASSLEAPPETHVPLDLPRLLPSLGGLPVVLLPWLRLVTTTDELCCALRAIVRCLKQSAAVLAAFLEAHGHYWLAAFTVAHQSLLDDRALQVLCKTAVSGALKLDEARMPLAARAERFPYPVVVDGHALAQVVLNPVVRAALAPRLQGTLVRLLSYTLHVANPNALFNARQLRQAGLVPWLLGYVAQLCRNAQPPPLVDALVALYLRFVAVEAHVDDVLSLTDRLLMTLADAAHGPALRRRLLEHVLAHLDVLGRTLVDAVMFRLQSDRRTKGVTPLPQWYLQGAADRPVLFSADGLEAVLLEVLVVVAPAPAMPPDALLAERVLLSLAQVQPAFGAHLLAGGPLARRLQQALALHRGHLPAFVPLLALVALIPLAAVRADAPSLADAFPEPSRYTPVAMDRVCVDAVWELLGQLWAANQASDTASPTALASLRWLTGRLEADALVFQALCRSSSRFLPAVARCVVALPDALVAADTVSYAAAACLEAFLQKALLERDDWPEHMLLVLDKGLADWLALLLRLVDATAMLTTHCSIVAMKNLCGVFLGLLRVAVADAKGPKKGCGIRAIGGAQGYVTKGAWTPRLTVTVATFLVRALGLCNDAAQTPVLGAGEQQYFYGLLVFALQGFVLQGLYHARDYGADHAELMALLVAHKELLLQHTKGSCVLVYGALQGGGDAVSLGFRLHMRQLSLTSHQKELWIGPETDKTFAMCLATQLFRMLLDATDTTSFAAVQLMQFLIQQRPVLVRDLLVVEPKATLLSAPKKDGVDLFHGGMDQVLAIDTPTAAAWPVFSAWLAAHFPALTELLPARTDPLFDALVDVLENALAVRKGTASKVEVAIHVPLDGPPPAPLAGVIVGAPEPGLAAAARLLVATAEQQLQQVDESMREAGAQWATPEPRSLWLRPVVADPSPTAASVCQATWLGPMMLDATEGPGRMRRRLKPREATALPPPPTAPSLVPPSLALHDLIEVYRQVQFRATTAEAKDVACKYSSTRDRLQALGRDLTPASVAEVIVAFIAETSALGVSAAVLTDIQSALTDAAPLPSTLFDMADSEAMQRSLLCSRGSGVIEDDDGANDDEKEDRPDVTSDGSDDDDEDRPSAPSVDMDVGSPRGGLPDAPDRASYGSILRYLHRHDQVPLRCCNAGYLTGMTKALGVMVFCREALYFIEGYVAVDGASEVATKRKTQFQVFVDLTADVLKAAPRAWRIVQDKPPAHALTKWRLPYGEIRQFYRMKYQLRPVGLEFVATHGGTFFCAFESVADRNEAFKALFTMPIHNSIYWAHVLRPGPLGSTKRLRQGLTKQWLRGSLSNFEYLVELNAMAGRSFNDLTQYPIFPWVLADYTSPTLDLTNVASYRDLAKPMGALGASRALQFQERFQAMSADGFDAPAFHYGTHYSCSAYVTYYLLRLEPFSAMAKELQGGDFDKADRLFRSIGASWASASAENLQDVRELIPEFFFLPEFLVNANKYALGTTQSGAVVDDVLLPPWARGDPREFVRLHRQALESKFVSENLHQWIDLIFGYKQRGPAAVEAQNVFMHMTYEGTIDLDAIDDPVLREATLAQIENFGQTPSKLFNSPHPQRKVPSLHGQSHSSLMAHAHDLSLNTPSSIEAYLKWHTPLAPSLVSIGKEFVHLKKASCAAVLPGEPIGDVQVAADKVRAPTPVVDSRRQVLCRGLTSVLVPPRLKKYVDFGTAGVLVLRSLPKSKALFVVEDAHIGAIRCAAFAADGLQLATGGDDGVVNLMGCVKVHGARQFHHKGKLAGHDDAVLCVAIDPAFNIVLSGSRDLTAIVWDLRSQSYLRELGGHATPLLRVGINSTNGNLMTATADELRLWSINGDLLACAHLPALGLPPLTVAVMTRCDVWQAGVVVVTGHANGTIACWGLQYPSDASPDAKKDEPSEVSVRSPRQLKPMAVANEEKATPSCRLYVMKLLLEHRAAVTALVVTPDQRQLISGDADGFCTRWHDDSYGAIPFS</sequence>